<reference evidence="10" key="1">
    <citation type="submission" date="2025-08" db="UniProtKB">
        <authorList>
            <consortium name="RefSeq"/>
        </authorList>
    </citation>
    <scope>IDENTIFICATION</scope>
</reference>
<evidence type="ECO:0000256" key="3">
    <source>
        <dbReference type="ARBA" id="ARBA00023157"/>
    </source>
</evidence>
<feature type="binding site" evidence="6">
    <location>
        <position position="172"/>
    </location>
    <ligand>
        <name>Ca(2+)</name>
        <dbReference type="ChEBI" id="CHEBI:29108"/>
        <label>1</label>
        <note>catalytic</note>
    </ligand>
</feature>
<feature type="binding site" evidence="6">
    <location>
        <position position="55"/>
    </location>
    <ligand>
        <name>Ca(2+)</name>
        <dbReference type="ChEBI" id="CHEBI:29108"/>
        <label>1</label>
        <note>catalytic</note>
    </ligand>
</feature>
<dbReference type="SUPFAM" id="SSF63829">
    <property type="entry name" value="Calcium-dependent phosphotriesterase"/>
    <property type="match status" value="1"/>
</dbReference>
<keyword evidence="4 8" id="KW-0325">Glycoprotein</keyword>
<evidence type="ECO:0000313" key="9">
    <source>
        <dbReference type="Proteomes" id="UP000694845"/>
    </source>
</evidence>
<sequence>MFRPTWMKRIFIGITAVLVLQHLLSIVYSLGFHKQAYNHRPGMCRVVPGIDTGSEDIYVLKNGLALITSGMNVAALGFTMDPSALTWRGHIYLFDFNQPNANVTELSILGSFDQTDFRPHGISVWEERTQTTVFVVNHKHQHDSIEVFSFNEKMKSLHYLRTFTDSRMTSVNDVVAVGTNTFYFTNDGYNKQFFKRFLERFLKFPWGNVVYYDGNTGWGQVVIPRSLEPNGINQSPDGRFIYVSSPVVGALTVYERQPDYSLKPIQVIDLYTSPDNVYVDSSSGDLWFGCHLISYQTMLHFQDFRQPSASQVLHIQLKSKTAPYSYDIREAYVDDGKQISGSSVAAYYNNQLLIGSVTHKLVHCQVLAF</sequence>
<evidence type="ECO:0000256" key="7">
    <source>
        <dbReference type="PIRSR" id="PIRSR602640-3"/>
    </source>
</evidence>
<keyword evidence="9" id="KW-1185">Reference proteome</keyword>
<evidence type="ECO:0000313" key="10">
    <source>
        <dbReference type="RefSeq" id="XP_022106945.1"/>
    </source>
</evidence>
<dbReference type="InterPro" id="IPR002640">
    <property type="entry name" value="Arylesterase"/>
</dbReference>
<dbReference type="PANTHER" id="PTHR11799">
    <property type="entry name" value="PARAOXONASE"/>
    <property type="match status" value="1"/>
</dbReference>
<feature type="disulfide bond" description="In form B" evidence="7">
    <location>
        <begin position="44"/>
        <end position="364"/>
    </location>
</feature>
<dbReference type="GO" id="GO:0004064">
    <property type="term" value="F:arylesterase activity"/>
    <property type="evidence" value="ECO:0007669"/>
    <property type="project" value="UniProtKB-UniRule"/>
</dbReference>
<dbReference type="PRINTS" id="PR01785">
    <property type="entry name" value="PARAOXONASE"/>
</dbReference>
<feature type="active site" description="Proton acceptor" evidence="5">
    <location>
        <position position="120"/>
    </location>
</feature>
<evidence type="ECO:0000256" key="5">
    <source>
        <dbReference type="PIRSR" id="PIRSR602640-1"/>
    </source>
</evidence>
<comment type="similarity">
    <text evidence="1 8">Belongs to the paraoxonase family.</text>
</comment>
<evidence type="ECO:0000256" key="8">
    <source>
        <dbReference type="RuleBase" id="RU368025"/>
    </source>
</evidence>
<dbReference type="Pfam" id="PF01731">
    <property type="entry name" value="Arylesterase"/>
    <property type="match status" value="1"/>
</dbReference>
<evidence type="ECO:0000256" key="1">
    <source>
        <dbReference type="ARBA" id="ARBA00008595"/>
    </source>
</evidence>
<dbReference type="Proteomes" id="UP000694845">
    <property type="component" value="Unplaced"/>
</dbReference>
<dbReference type="OrthoDB" id="423498at2759"/>
<keyword evidence="6 8" id="KW-0479">Metal-binding</keyword>
<evidence type="ECO:0000256" key="2">
    <source>
        <dbReference type="ARBA" id="ARBA00022801"/>
    </source>
</evidence>
<comment type="cofactor">
    <cofactor evidence="6 8">
        <name>Ca(2+)</name>
        <dbReference type="ChEBI" id="CHEBI:29108"/>
    </cofactor>
    <text evidence="6 8">Binds 2 calcium ions per subunit.</text>
</comment>
<dbReference type="EC" id="3.1.1.2" evidence="8"/>
<keyword evidence="3 7" id="KW-1015">Disulfide bond</keyword>
<dbReference type="GO" id="GO:0046872">
    <property type="term" value="F:metal ion binding"/>
    <property type="evidence" value="ECO:0007669"/>
    <property type="project" value="UniProtKB-KW"/>
</dbReference>
<comment type="catalytic activity">
    <reaction evidence="8">
        <text>a phenyl acetate + H2O = a phenol + acetate + H(+)</text>
        <dbReference type="Rhea" id="RHEA:17309"/>
        <dbReference type="ChEBI" id="CHEBI:15377"/>
        <dbReference type="ChEBI" id="CHEBI:15378"/>
        <dbReference type="ChEBI" id="CHEBI:30089"/>
        <dbReference type="ChEBI" id="CHEBI:33853"/>
        <dbReference type="ChEBI" id="CHEBI:140310"/>
        <dbReference type="EC" id="3.1.1.2"/>
    </reaction>
</comment>
<gene>
    <name evidence="10" type="primary">LOC110988044</name>
</gene>
<dbReference type="OMA" id="KHLNCHY"/>
<feature type="binding site" evidence="6">
    <location>
        <position position="56"/>
    </location>
    <ligand>
        <name>Ca(2+)</name>
        <dbReference type="ChEBI" id="CHEBI:29108"/>
        <label>1</label>
        <note>catalytic</note>
    </ligand>
</feature>
<name>A0A8B7ZPW2_ACAPL</name>
<proteinExistence type="inferred from homology"/>
<keyword evidence="6 8" id="KW-0106">Calcium</keyword>
<dbReference type="InterPro" id="IPR011042">
    <property type="entry name" value="6-blade_b-propeller_TolB-like"/>
</dbReference>
<keyword evidence="2 8" id="KW-0378">Hydrolase</keyword>
<feature type="binding site" evidence="6">
    <location>
        <position position="122"/>
    </location>
    <ligand>
        <name>Ca(2+)</name>
        <dbReference type="ChEBI" id="CHEBI:29108"/>
        <label>1</label>
        <note>catalytic</note>
    </ligand>
</feature>
<dbReference type="GeneID" id="110988044"/>
<feature type="binding site" evidence="6">
    <location>
        <position position="275"/>
    </location>
    <ligand>
        <name>Ca(2+)</name>
        <dbReference type="ChEBI" id="CHEBI:29108"/>
        <label>1</label>
        <note>catalytic</note>
    </ligand>
</feature>
<dbReference type="AlphaFoldDB" id="A0A8B7ZPW2"/>
<dbReference type="RefSeq" id="XP_022106945.1">
    <property type="nucleotide sequence ID" value="XM_022251253.1"/>
</dbReference>
<organism evidence="9 10">
    <name type="scientific">Acanthaster planci</name>
    <name type="common">Crown-of-thorns starfish</name>
    <dbReference type="NCBI Taxonomy" id="133434"/>
    <lineage>
        <taxon>Eukaryota</taxon>
        <taxon>Metazoa</taxon>
        <taxon>Echinodermata</taxon>
        <taxon>Eleutherozoa</taxon>
        <taxon>Asterozoa</taxon>
        <taxon>Asteroidea</taxon>
        <taxon>Valvatacea</taxon>
        <taxon>Valvatida</taxon>
        <taxon>Acanthasteridae</taxon>
        <taxon>Acanthaster</taxon>
    </lineage>
</organism>
<feature type="binding site" evidence="6">
    <location>
        <position position="276"/>
    </location>
    <ligand>
        <name>Ca(2+)</name>
        <dbReference type="ChEBI" id="CHEBI:29108"/>
        <label>1</label>
        <note>catalytic</note>
    </ligand>
</feature>
<accession>A0A8B7ZPW2</accession>
<dbReference type="PANTHER" id="PTHR11799:SF12">
    <property type="entry name" value="PARAOXONASE-RELATED"/>
    <property type="match status" value="1"/>
</dbReference>
<feature type="binding site" evidence="6">
    <location>
        <position position="173"/>
    </location>
    <ligand>
        <name>Ca(2+)</name>
        <dbReference type="ChEBI" id="CHEBI:29108"/>
        <label>1</label>
        <note>catalytic</note>
    </ligand>
</feature>
<dbReference type="KEGG" id="aplc:110988044"/>
<protein>
    <recommendedName>
        <fullName evidence="8">Paraoxonase</fullName>
        <ecNumber evidence="8">3.1.1.2</ecNumber>
    </recommendedName>
</protein>
<dbReference type="Gene3D" id="2.120.10.30">
    <property type="entry name" value="TolB, C-terminal domain"/>
    <property type="match status" value="1"/>
</dbReference>
<evidence type="ECO:0000256" key="4">
    <source>
        <dbReference type="ARBA" id="ARBA00023180"/>
    </source>
</evidence>
<feature type="binding site" evidence="6">
    <location>
        <position position="230"/>
    </location>
    <ligand>
        <name>Ca(2+)</name>
        <dbReference type="ChEBI" id="CHEBI:29108"/>
        <label>1</label>
        <note>catalytic</note>
    </ligand>
</feature>
<evidence type="ECO:0000256" key="6">
    <source>
        <dbReference type="PIRSR" id="PIRSR602640-2"/>
    </source>
</evidence>
<dbReference type="InterPro" id="IPR051288">
    <property type="entry name" value="Serum_paraoxonase/arylesterase"/>
</dbReference>